<evidence type="ECO:0000256" key="3">
    <source>
        <dbReference type="ARBA" id="ARBA00022723"/>
    </source>
</evidence>
<evidence type="ECO:0000256" key="6">
    <source>
        <dbReference type="ARBA" id="ARBA00023049"/>
    </source>
</evidence>
<gene>
    <name evidence="9" type="ORF">GCM10011332_08300</name>
</gene>
<dbReference type="GO" id="GO:0016020">
    <property type="term" value="C:membrane"/>
    <property type="evidence" value="ECO:0007669"/>
    <property type="project" value="TreeGrafter"/>
</dbReference>
<keyword evidence="2" id="KW-0645">Protease</keyword>
<comment type="caution">
    <text evidence="9">The sequence shown here is derived from an EMBL/GenBank/DDBJ whole genome shotgun (WGS) entry which is preliminary data.</text>
</comment>
<evidence type="ECO:0000256" key="4">
    <source>
        <dbReference type="ARBA" id="ARBA00022801"/>
    </source>
</evidence>
<evidence type="ECO:0000256" key="5">
    <source>
        <dbReference type="ARBA" id="ARBA00022833"/>
    </source>
</evidence>
<evidence type="ECO:0000256" key="2">
    <source>
        <dbReference type="ARBA" id="ARBA00022670"/>
    </source>
</evidence>
<dbReference type="Pfam" id="PF01435">
    <property type="entry name" value="Peptidase_M48"/>
    <property type="match status" value="1"/>
</dbReference>
<dbReference type="EMBL" id="BMHV01000005">
    <property type="protein sequence ID" value="GGF57204.1"/>
    <property type="molecule type" value="Genomic_DNA"/>
</dbReference>
<dbReference type="InterPro" id="IPR001915">
    <property type="entry name" value="Peptidase_M48"/>
</dbReference>
<name>A0A917BSE5_9PROT</name>
<proteinExistence type="predicted"/>
<reference evidence="9" key="2">
    <citation type="submission" date="2020-09" db="EMBL/GenBank/DDBJ databases">
        <authorList>
            <person name="Sun Q."/>
            <person name="Zhou Y."/>
        </authorList>
    </citation>
    <scope>NUCLEOTIDE SEQUENCE</scope>
    <source>
        <strain evidence="9">CGMCC 1.15254</strain>
    </source>
</reference>
<dbReference type="PROSITE" id="PS51257">
    <property type="entry name" value="PROKAR_LIPOPROTEIN"/>
    <property type="match status" value="1"/>
</dbReference>
<dbReference type="InterPro" id="IPR051156">
    <property type="entry name" value="Mito/Outer_Membr_Metalloprot"/>
</dbReference>
<keyword evidence="5" id="KW-0862">Zinc</keyword>
<feature type="signal peptide" evidence="7">
    <location>
        <begin position="1"/>
        <end position="24"/>
    </location>
</feature>
<feature type="domain" description="Peptidase M48" evidence="8">
    <location>
        <begin position="167"/>
        <end position="324"/>
    </location>
</feature>
<dbReference type="Proteomes" id="UP000632498">
    <property type="component" value="Unassembled WGS sequence"/>
</dbReference>
<protein>
    <recommendedName>
        <fullName evidence="8">Peptidase M48 domain-containing protein</fullName>
    </recommendedName>
</protein>
<evidence type="ECO:0000313" key="10">
    <source>
        <dbReference type="Proteomes" id="UP000632498"/>
    </source>
</evidence>
<dbReference type="PANTHER" id="PTHR22726">
    <property type="entry name" value="METALLOENDOPEPTIDASE OMA1"/>
    <property type="match status" value="1"/>
</dbReference>
<dbReference type="GO" id="GO:0046872">
    <property type="term" value="F:metal ion binding"/>
    <property type="evidence" value="ECO:0007669"/>
    <property type="project" value="UniProtKB-KW"/>
</dbReference>
<dbReference type="AlphaFoldDB" id="A0A917BSE5"/>
<keyword evidence="3" id="KW-0479">Metal-binding</keyword>
<keyword evidence="10" id="KW-1185">Reference proteome</keyword>
<evidence type="ECO:0000256" key="1">
    <source>
        <dbReference type="ARBA" id="ARBA00001947"/>
    </source>
</evidence>
<comment type="cofactor">
    <cofactor evidence="1">
        <name>Zn(2+)</name>
        <dbReference type="ChEBI" id="CHEBI:29105"/>
    </cofactor>
</comment>
<sequence length="530" mass="60842">MEKIKQFKPLLGAGLCLVSLSACQTTGQTNPIYDKIPGKMQASVKERQNPELEENFLTKFLDGIDFKGDLAKKDYKFSKDVKALKQKEKSLGLTGNRQDFEKAVLRLHDESSLVGPGYDYLKKYINRVANKLLQHYSEAHIDPPVTFLITDKNYYTARMSTFNLLTLPTGTLLNIASEDELAAILAHEMSHSIFRHMNSEVWEKLAAKGVRSGLYTLGALISNKLGVDATATGIVTSLIDDPVSDYYTNVLAYEHKREDELEADLLAVDMLYNAGYNWNSVLTYIKKVSAQTPHNEAEETAKGWFHSYAFSHPSGKVRYQNAKYYIQKEYRREMINLPRLKIDAYQRHVFQGVGFKAIERRLYFNQARLAFEKKDLKTAEQKIRLSLRGKVNDPDSTIRLLFYKIRKAQGKNNKAIKNLEIAANGPEPTYEVFDILLREYENIKMWDKAIVAHKLAKRKFPISETSYMATLIKYQVMARKDKDALYTLQACENNRQNTKENKRMFHTCQFSFNDAMAEREGRKNMTASET</sequence>
<dbReference type="PANTHER" id="PTHR22726:SF1">
    <property type="entry name" value="METALLOENDOPEPTIDASE OMA1, MITOCHONDRIAL"/>
    <property type="match status" value="1"/>
</dbReference>
<evidence type="ECO:0000256" key="7">
    <source>
        <dbReference type="SAM" id="SignalP"/>
    </source>
</evidence>
<organism evidence="9 10">
    <name type="scientific">Terasakiella brassicae</name>
    <dbReference type="NCBI Taxonomy" id="1634917"/>
    <lineage>
        <taxon>Bacteria</taxon>
        <taxon>Pseudomonadati</taxon>
        <taxon>Pseudomonadota</taxon>
        <taxon>Alphaproteobacteria</taxon>
        <taxon>Rhodospirillales</taxon>
        <taxon>Terasakiellaceae</taxon>
        <taxon>Terasakiella</taxon>
    </lineage>
</organism>
<dbReference type="GO" id="GO:0051603">
    <property type="term" value="P:proteolysis involved in protein catabolic process"/>
    <property type="evidence" value="ECO:0007669"/>
    <property type="project" value="TreeGrafter"/>
</dbReference>
<dbReference type="RefSeq" id="WP_188661947.1">
    <property type="nucleotide sequence ID" value="NZ_BMHV01000005.1"/>
</dbReference>
<evidence type="ECO:0000259" key="8">
    <source>
        <dbReference type="Pfam" id="PF01435"/>
    </source>
</evidence>
<dbReference type="Gene3D" id="3.30.2010.10">
    <property type="entry name" value="Metalloproteases ('zincins'), catalytic domain"/>
    <property type="match status" value="1"/>
</dbReference>
<accession>A0A917BSE5</accession>
<keyword evidence="7" id="KW-0732">Signal</keyword>
<dbReference type="SUPFAM" id="SSF81901">
    <property type="entry name" value="HCP-like"/>
    <property type="match status" value="1"/>
</dbReference>
<reference evidence="9" key="1">
    <citation type="journal article" date="2014" name="Int. J. Syst. Evol. Microbiol.">
        <title>Complete genome sequence of Corynebacterium casei LMG S-19264T (=DSM 44701T), isolated from a smear-ripened cheese.</title>
        <authorList>
            <consortium name="US DOE Joint Genome Institute (JGI-PGF)"/>
            <person name="Walter F."/>
            <person name="Albersmeier A."/>
            <person name="Kalinowski J."/>
            <person name="Ruckert C."/>
        </authorList>
    </citation>
    <scope>NUCLEOTIDE SEQUENCE</scope>
    <source>
        <strain evidence="9">CGMCC 1.15254</strain>
    </source>
</reference>
<feature type="chain" id="PRO_5038070126" description="Peptidase M48 domain-containing protein" evidence="7">
    <location>
        <begin position="25"/>
        <end position="530"/>
    </location>
</feature>
<keyword evidence="6" id="KW-0482">Metalloprotease</keyword>
<keyword evidence="4" id="KW-0378">Hydrolase</keyword>
<evidence type="ECO:0000313" key="9">
    <source>
        <dbReference type="EMBL" id="GGF57204.1"/>
    </source>
</evidence>
<dbReference type="GO" id="GO:0004222">
    <property type="term" value="F:metalloendopeptidase activity"/>
    <property type="evidence" value="ECO:0007669"/>
    <property type="project" value="InterPro"/>
</dbReference>